<reference evidence="12" key="1">
    <citation type="journal article" date="2015" name="Plant J.">
        <title>Improved white spruce (Picea glauca) genome assemblies and annotation of large gene families of conifer terpenoid and phenolic defense metabolism.</title>
        <authorList>
            <person name="Warren R.L."/>
            <person name="Keeling C.I."/>
            <person name="Yuen M.M."/>
            <person name="Raymond A."/>
            <person name="Taylor G.A."/>
            <person name="Vandervalk B.P."/>
            <person name="Mohamadi H."/>
            <person name="Paulino D."/>
            <person name="Chiu R."/>
            <person name="Jackman S.D."/>
            <person name="Robertson G."/>
            <person name="Yang C."/>
            <person name="Hoffmann M."/>
            <person name="Weigel D."/>
            <person name="Nelson D.R."/>
            <person name="Ritland C."/>
            <person name="Isabel N."/>
            <person name="Jaquish B."/>
            <person name="Yanchuk A."/>
            <person name="Bousquet J."/>
            <person name="Jones S.J."/>
            <person name="MacKay J."/>
            <person name="Birol I."/>
            <person name="Bohlmann J."/>
        </authorList>
    </citation>
    <scope>NUCLEOTIDE SEQUENCE</scope>
</reference>
<dbReference type="EC" id="2.5.1.1" evidence="12"/>
<proteinExistence type="inferred from homology"/>
<evidence type="ECO:0000256" key="8">
    <source>
        <dbReference type="ARBA" id="ARBA00023229"/>
    </source>
</evidence>
<dbReference type="InterPro" id="IPR008949">
    <property type="entry name" value="Isoprenoid_synthase_dom_sf"/>
</dbReference>
<evidence type="ECO:0000256" key="5">
    <source>
        <dbReference type="ARBA" id="ARBA00022723"/>
    </source>
</evidence>
<dbReference type="GO" id="GO:0008299">
    <property type="term" value="P:isoprenoid biosynthetic process"/>
    <property type="evidence" value="ECO:0007669"/>
    <property type="project" value="UniProtKB-KW"/>
</dbReference>
<comment type="similarity">
    <text evidence="3 11">Belongs to the FPP/GGPP synthase family.</text>
</comment>
<organism evidence="12">
    <name type="scientific">Picea glauca</name>
    <name type="common">White spruce</name>
    <name type="synonym">Pinus glauca</name>
    <dbReference type="NCBI Taxonomy" id="3330"/>
    <lineage>
        <taxon>Eukaryota</taxon>
        <taxon>Viridiplantae</taxon>
        <taxon>Streptophyta</taxon>
        <taxon>Embryophyta</taxon>
        <taxon>Tracheophyta</taxon>
        <taxon>Spermatophyta</taxon>
        <taxon>Pinopsida</taxon>
        <taxon>Pinidae</taxon>
        <taxon>Conifers I</taxon>
        <taxon>Pinales</taxon>
        <taxon>Pinaceae</taxon>
        <taxon>Picea</taxon>
    </lineage>
</organism>
<dbReference type="GO" id="GO:0006744">
    <property type="term" value="P:ubiquinone biosynthetic process"/>
    <property type="evidence" value="ECO:0007669"/>
    <property type="project" value="TreeGrafter"/>
</dbReference>
<keyword evidence="8" id="KW-0414">Isoprene biosynthesis</keyword>
<evidence type="ECO:0000256" key="9">
    <source>
        <dbReference type="ARBA" id="ARBA00023239"/>
    </source>
</evidence>
<dbReference type="InterPro" id="IPR033749">
    <property type="entry name" value="Polyprenyl_synt_CS"/>
</dbReference>
<dbReference type="GO" id="GO:0005739">
    <property type="term" value="C:mitochondrion"/>
    <property type="evidence" value="ECO:0007669"/>
    <property type="project" value="UniProtKB-SubCell"/>
</dbReference>
<evidence type="ECO:0000313" key="12">
    <source>
        <dbReference type="EMBL" id="JAI17654.1"/>
    </source>
</evidence>
<dbReference type="PROSITE" id="PS00444">
    <property type="entry name" value="POLYPRENYL_SYNTHASE_2"/>
    <property type="match status" value="1"/>
</dbReference>
<gene>
    <name evidence="12" type="primary">geranyl diphosphate synthase</name>
</gene>
<dbReference type="AlphaFoldDB" id="A0A0G7ZNZ1"/>
<dbReference type="SUPFAM" id="SSF48576">
    <property type="entry name" value="Terpenoid synthases"/>
    <property type="match status" value="1"/>
</dbReference>
<name>A0A0G7ZNZ1_PICGL</name>
<sequence length="427" mass="47880">MYTRCILKDKYSRFNLRRKFFTSTKSINALNGLPDSRNPRGESNGISQFKIQQVFPCKEYIWIDRHKFHDVGFQAQHKRSITDEEQVDPFSLVADELSILANRLRSMILTEIPKLGTAAEYFFKLGVEGKRFRPMVLLLMASSLTIGIPEVAADCLRKGLDEEQRLRQQRIAEITEMIHVASLLHDDVLDDADTRRGVGSLNFVMGNKLAVLAGDFLLSRASVALASLKNTEVVELLSKVLEHLVTGEIMQMTNTNEQRCSMEYYMQKTFYKTASLMANSCKAIALIAGQPAEVCMLAYDYGRNLGLAYQLVDDVLDFTGTTASLGKGSLSDIRQGIVTAPILFALEEFPQLHDVINRKFKKPGDIDLALEFLGKSDGIRKAKQLAAQHAGFATFSVESFPPSESEYVKLCRKALIDLSEKVITRTK</sequence>
<dbReference type="GO" id="GO:1990234">
    <property type="term" value="C:transferase complex"/>
    <property type="evidence" value="ECO:0007669"/>
    <property type="project" value="TreeGrafter"/>
</dbReference>
<evidence type="ECO:0000256" key="3">
    <source>
        <dbReference type="ARBA" id="ARBA00006706"/>
    </source>
</evidence>
<dbReference type="CDD" id="cd00685">
    <property type="entry name" value="Trans_IPPS_HT"/>
    <property type="match status" value="1"/>
</dbReference>
<dbReference type="GO" id="GO:0004161">
    <property type="term" value="F:dimethylallyltranstransferase activity"/>
    <property type="evidence" value="ECO:0007669"/>
    <property type="project" value="UniProtKB-EC"/>
</dbReference>
<evidence type="ECO:0000256" key="7">
    <source>
        <dbReference type="ARBA" id="ARBA00023128"/>
    </source>
</evidence>
<comment type="cofactor">
    <cofactor evidence="1">
        <name>Mg(2+)</name>
        <dbReference type="ChEBI" id="CHEBI:18420"/>
    </cofactor>
</comment>
<dbReference type="GO" id="GO:0046872">
    <property type="term" value="F:metal ion binding"/>
    <property type="evidence" value="ECO:0007669"/>
    <property type="project" value="UniProtKB-KW"/>
</dbReference>
<protein>
    <submittedName>
        <fullName evidence="12">Putative dimethylallyltranstransferase/geranyl diphosphate synthase</fullName>
        <ecNumber evidence="12">2.5.1.1</ecNumber>
    </submittedName>
</protein>
<dbReference type="SFLD" id="SFLDS00005">
    <property type="entry name" value="Isoprenoid_Synthase_Type_I"/>
    <property type="match status" value="1"/>
</dbReference>
<accession>A0A0G7ZNZ1</accession>
<dbReference type="PANTHER" id="PTHR12001">
    <property type="entry name" value="GERANYLGERANYL PYROPHOSPHATE SYNTHASE"/>
    <property type="match status" value="1"/>
</dbReference>
<evidence type="ECO:0000256" key="1">
    <source>
        <dbReference type="ARBA" id="ARBA00001946"/>
    </source>
</evidence>
<dbReference type="Gene3D" id="1.10.600.10">
    <property type="entry name" value="Farnesyl Diphosphate Synthase"/>
    <property type="match status" value="1"/>
</dbReference>
<dbReference type="PANTHER" id="PTHR12001:SF69">
    <property type="entry name" value="ALL TRANS-POLYPRENYL-DIPHOSPHATE SYNTHASE PDSS1"/>
    <property type="match status" value="1"/>
</dbReference>
<evidence type="ECO:0000256" key="2">
    <source>
        <dbReference type="ARBA" id="ARBA00004173"/>
    </source>
</evidence>
<evidence type="ECO:0000256" key="4">
    <source>
        <dbReference type="ARBA" id="ARBA00022679"/>
    </source>
</evidence>
<evidence type="ECO:0000256" key="11">
    <source>
        <dbReference type="RuleBase" id="RU004466"/>
    </source>
</evidence>
<comment type="subcellular location">
    <subcellularLocation>
        <location evidence="2">Mitochondrion</location>
    </subcellularLocation>
</comment>
<dbReference type="GO" id="GO:0016829">
    <property type="term" value="F:lyase activity"/>
    <property type="evidence" value="ECO:0007669"/>
    <property type="project" value="UniProtKB-KW"/>
</dbReference>
<keyword evidence="5" id="KW-0479">Metal-binding</keyword>
<dbReference type="Pfam" id="PF00348">
    <property type="entry name" value="polyprenyl_synt"/>
    <property type="match status" value="1"/>
</dbReference>
<evidence type="ECO:0000256" key="10">
    <source>
        <dbReference type="ARBA" id="ARBA00046316"/>
    </source>
</evidence>
<keyword evidence="7" id="KW-0496">Mitochondrion</keyword>
<dbReference type="FunFam" id="1.10.600.10:FF:000015">
    <property type="entry name" value="Solanesyl diphosphate synthase 3, chloroplastic/mitochondrial"/>
    <property type="match status" value="1"/>
</dbReference>
<dbReference type="EMBL" id="GCHX01321116">
    <property type="protein sequence ID" value="JAI17654.1"/>
    <property type="molecule type" value="Transcribed_RNA"/>
</dbReference>
<dbReference type="PROSITE" id="PS00723">
    <property type="entry name" value="POLYPRENYL_SYNTHASE_1"/>
    <property type="match status" value="1"/>
</dbReference>
<comment type="pathway">
    <text evidence="10">Terpene metabolism.</text>
</comment>
<evidence type="ECO:0000256" key="6">
    <source>
        <dbReference type="ARBA" id="ARBA00022842"/>
    </source>
</evidence>
<keyword evidence="4 11" id="KW-0808">Transferase</keyword>
<keyword evidence="6" id="KW-0460">Magnesium</keyword>
<dbReference type="InterPro" id="IPR000092">
    <property type="entry name" value="Polyprenyl_synt"/>
</dbReference>
<keyword evidence="9" id="KW-0456">Lyase</keyword>